<organism evidence="2 3">
    <name type="scientific">Cercopithifilaria johnstoni</name>
    <dbReference type="NCBI Taxonomy" id="2874296"/>
    <lineage>
        <taxon>Eukaryota</taxon>
        <taxon>Metazoa</taxon>
        <taxon>Ecdysozoa</taxon>
        <taxon>Nematoda</taxon>
        <taxon>Chromadorea</taxon>
        <taxon>Rhabditida</taxon>
        <taxon>Spirurina</taxon>
        <taxon>Spiruromorpha</taxon>
        <taxon>Filarioidea</taxon>
        <taxon>Onchocercidae</taxon>
        <taxon>Cercopithifilaria</taxon>
    </lineage>
</organism>
<sequence length="277" mass="30580">MSNKGDKLNDITNENIQKKGQITTKSPKAEISAGKGMESFNDNIATSPEAEFLSVITTTNTSVISSVNHPEQFTAEHKMQFEELEVDTVDDGDDTGDNGLISFGTPSNRSNDEFMAQNDGSEKGIEQDSTLPMMNEGNDGEESESAIADVSATESTESMQSELEPKSISLQTQQQQDESESDDSAKEQNNNDNFEVDHKQDEMQSETNITEMEDLIDKESDEEMKQQASDDVLEALITKAMTEGMEEAIPTEEKSKVKIRKISETDRKKVINAKTPS</sequence>
<protein>
    <submittedName>
        <fullName evidence="2">Uncharacterized protein</fullName>
    </submittedName>
</protein>
<feature type="compositionally biased region" description="Acidic residues" evidence="1">
    <location>
        <begin position="84"/>
        <end position="96"/>
    </location>
</feature>
<accession>A0A8J2LY59</accession>
<keyword evidence="3" id="KW-1185">Reference proteome</keyword>
<evidence type="ECO:0000313" key="2">
    <source>
        <dbReference type="EMBL" id="CAG9529574.1"/>
    </source>
</evidence>
<proteinExistence type="predicted"/>
<comment type="caution">
    <text evidence="2">The sequence shown here is derived from an EMBL/GenBank/DDBJ whole genome shotgun (WGS) entry which is preliminary data.</text>
</comment>
<gene>
    <name evidence="2" type="ORF">CJOHNSTONI_LOCUS142</name>
</gene>
<dbReference type="AlphaFoldDB" id="A0A8J2LY59"/>
<dbReference type="EMBL" id="CAKAEH010000031">
    <property type="protein sequence ID" value="CAG9529574.1"/>
    <property type="molecule type" value="Genomic_DNA"/>
</dbReference>
<dbReference type="OrthoDB" id="10413979at2759"/>
<feature type="compositionally biased region" description="Polar residues" evidence="1">
    <location>
        <begin position="10"/>
        <end position="26"/>
    </location>
</feature>
<reference evidence="2" key="1">
    <citation type="submission" date="2021-09" db="EMBL/GenBank/DDBJ databases">
        <authorList>
            <consortium name="Pathogen Informatics"/>
        </authorList>
    </citation>
    <scope>NUCLEOTIDE SEQUENCE</scope>
</reference>
<feature type="region of interest" description="Disordered" evidence="1">
    <location>
        <begin position="84"/>
        <end position="207"/>
    </location>
</feature>
<dbReference type="Proteomes" id="UP000746747">
    <property type="component" value="Unassembled WGS sequence"/>
</dbReference>
<name>A0A8J2LY59_9BILA</name>
<feature type="compositionally biased region" description="Polar residues" evidence="1">
    <location>
        <begin position="152"/>
        <end position="161"/>
    </location>
</feature>
<evidence type="ECO:0000256" key="1">
    <source>
        <dbReference type="SAM" id="MobiDB-lite"/>
    </source>
</evidence>
<evidence type="ECO:0000313" key="3">
    <source>
        <dbReference type="Proteomes" id="UP000746747"/>
    </source>
</evidence>
<feature type="region of interest" description="Disordered" evidence="1">
    <location>
        <begin position="1"/>
        <end position="31"/>
    </location>
</feature>